<feature type="compositionally biased region" description="Acidic residues" evidence="3">
    <location>
        <begin position="917"/>
        <end position="939"/>
    </location>
</feature>
<dbReference type="PANTHER" id="PTHR13213:SF2">
    <property type="entry name" value="MYB-BINDING PROTEIN 1A"/>
    <property type="match status" value="1"/>
</dbReference>
<proteinExistence type="predicted"/>
<dbReference type="EMBL" id="CP044418">
    <property type="protein sequence ID" value="QOY41727.1"/>
    <property type="molecule type" value="Genomic_DNA"/>
</dbReference>
<accession>A0A7S7RFW1</accession>
<evidence type="ECO:0000256" key="1">
    <source>
        <dbReference type="ARBA" id="ARBA00004123"/>
    </source>
</evidence>
<comment type="subcellular location">
    <subcellularLocation>
        <location evidence="1">Nucleus</location>
    </subcellularLocation>
</comment>
<feature type="compositionally biased region" description="Acidic residues" evidence="3">
    <location>
        <begin position="612"/>
        <end position="623"/>
    </location>
</feature>
<feature type="compositionally biased region" description="Acidic residues" evidence="3">
    <location>
        <begin position="986"/>
        <end position="1002"/>
    </location>
</feature>
<evidence type="ECO:0000313" key="5">
    <source>
        <dbReference type="Proteomes" id="UP000593906"/>
    </source>
</evidence>
<feature type="region of interest" description="Disordered" evidence="3">
    <location>
        <begin position="600"/>
        <end position="623"/>
    </location>
</feature>
<evidence type="ECO:0000256" key="3">
    <source>
        <dbReference type="SAM" id="MobiDB-lite"/>
    </source>
</evidence>
<gene>
    <name evidence="4" type="ORF">CPATCC_002318</name>
</gene>
<dbReference type="Pfam" id="PF04931">
    <property type="entry name" value="DNA_pol_phi"/>
    <property type="match status" value="1"/>
</dbReference>
<dbReference type="Proteomes" id="UP000593906">
    <property type="component" value="Chromosome 5"/>
</dbReference>
<keyword evidence="2" id="KW-0539">Nucleus</keyword>
<evidence type="ECO:0000256" key="2">
    <source>
        <dbReference type="ARBA" id="ARBA00023242"/>
    </source>
</evidence>
<dbReference type="InterPro" id="IPR007015">
    <property type="entry name" value="DNA_pol_V/MYBBP1A"/>
</dbReference>
<dbReference type="PANTHER" id="PTHR13213">
    <property type="entry name" value="MYB-BINDING PROTEIN 1A FAMILY MEMBER"/>
    <property type="match status" value="1"/>
</dbReference>
<protein>
    <submittedName>
        <fullName evidence="4">Uncharacterized protein</fullName>
    </submittedName>
</protein>
<feature type="region of interest" description="Disordered" evidence="3">
    <location>
        <begin position="915"/>
        <end position="964"/>
    </location>
</feature>
<reference evidence="4 5" key="1">
    <citation type="submission" date="2019-09" db="EMBL/GenBank/DDBJ databases">
        <title>Consistent, comparative and evidence-based genome assembly and annotation for Cryptosporidium parvum, C. hominis and C. tyzzeri.</title>
        <authorList>
            <person name="Baptista R.P."/>
            <person name="Li Y."/>
            <person name="Sateriale A."/>
            <person name="Ansell B."/>
            <person name="Jex A."/>
            <person name="Sanders M."/>
            <person name="Brooks K."/>
            <person name="Tracey A."/>
            <person name="Berriman M."/>
            <person name="Striepen B."/>
            <person name="Cotton J.A."/>
            <person name="Kissinger J.C."/>
        </authorList>
    </citation>
    <scope>NUCLEOTIDE SEQUENCE [LARGE SCALE GENOMIC DNA]</scope>
    <source>
        <strain evidence="4 5">IOWA-ATCC</strain>
    </source>
</reference>
<dbReference type="GO" id="GO:0005730">
    <property type="term" value="C:nucleolus"/>
    <property type="evidence" value="ECO:0007669"/>
    <property type="project" value="InterPro"/>
</dbReference>
<name>A0A7S7RFW1_CRYPV</name>
<evidence type="ECO:0000313" key="4">
    <source>
        <dbReference type="EMBL" id="QOY41727.1"/>
    </source>
</evidence>
<dbReference type="GO" id="GO:0003677">
    <property type="term" value="F:DNA binding"/>
    <property type="evidence" value="ECO:0007669"/>
    <property type="project" value="InterPro"/>
</dbReference>
<sequence length="1429" mass="163589">MDSPEFLQYFWDLGSFEEKTSVSSIEGIVRCLDNSVQNSINPKVKDVSTKSIIILSGINNGRADLEYTLSRLIKGLESQRECVRRGYSACLSIVLDRYKIPVSDVLEGLEKHYLEGMKKEVKGKASSGSVGDVRDRIIGLLLGYLAIIKTGFFKKNVSRPYIEQTIENLWMIYGIKMYLQDMICEIIYLILRDCCEYDPRLPIKYVSSKLGNVFDNRFLDKSEMNEAKRNQLASQIPVLSLFLKLRLFLEGRDGVVINGVIGCSDISQAGDISARIGDKWEDWNKLLFNPGYTFYKNRWEIVLSNIQYLSLFSPRIPSFLFNLMTYILESPCLNEKISGKLISDLIHEIEEKYFSGVYSPQKHYFGARMILQIFTQLKLSAFSLKKCNFSEKSFIRALKNFISGHSKSLNWALKTSLNDKNPLSAFSTLFLQTLVDIITGRGIETHFAHGSQFNQIQDFSRFIFGTIDGFSTEANERSKPVYPNPSINLDANIRNLIPFVINDLVIALFWDETEDIQMSKFMALKESLEKPISISGKERVRLFWIILKSLMLKTGAKMKHLIKMFSDLLSQEEGESLDSIIISQGILLIDEISKEYSDEEKQSKLDKKDNNQDDVDMDDSNLDINNEEEDEKVNIYWRKIQWVHNIMLEFVQVSFSSSLNSGEEKNILPLVLKLSSQVYPLLDSIITFGASNEKWIENYRQIIFPRLEKIIGKCTNDLVLSLEDARNNDVINEDSALIESVSSYRNNIAELFDKANQSTNFEDNKKLFNKNKKLYNAIIDGKTPKTKFEISCILIESCLLIYYIMEDCNSSYILELISSLLKSGNNKGKRLEIIFNSMIKLDITNEGNQVQGKIDDLDTDEDNDYPSCLAGLSLLFQLNIRILDISKNLNTKLLVEFSRKIAQLPDLLNAHSSLMDGNDENYDDEDSEIEAEIDTDNENESTVGAGGKRGGSKHSSSLENDEVSQLLKPNIFSKECNLSNDGFKENEDDNTDDENSGEEGDSKDEIISYNDSNSMISHLLNDENTPLPPKYERQREQKEQEKLQIQRINNEMQNKLRMLETISLISEQYKPKNIQDREIYTGLVRTIILLLEGFRLGCKHALYYSIRSTLTIFSDYVNKLASTINKLMHLDVLKEKNNTNLDELGDLFKLLVHIIGKPIVEPQTMSRWSKKNNGKQLRKKMENYSKHFETFSINLIALIIMMDRENVLIGQLIAQDLIKKWISQKRFGIVTSSFLTKLMHRIKNSNNNNSLRFLTQSFINNFEETVKYSKGSYQLREYTTLINHTLIACSTGSEGSSEDNDKYIQDMIQVVVKMIDSCISSNTIEEASKVSSDSENIKFTTEMQRLELLKSLISLSKSIIIIENNSNTIDNNNSKDIGILERKISESNNYLNSFNQNYSSGKVKRQINKLKNIINSSNNNKGSKRMKVY</sequence>
<feature type="region of interest" description="Disordered" evidence="3">
    <location>
        <begin position="977"/>
        <end position="1038"/>
    </location>
</feature>
<dbReference type="OMA" id="MICEILY"/>
<organism evidence="4 5">
    <name type="scientific">Cryptosporidium parvum</name>
    <dbReference type="NCBI Taxonomy" id="5807"/>
    <lineage>
        <taxon>Eukaryota</taxon>
        <taxon>Sar</taxon>
        <taxon>Alveolata</taxon>
        <taxon>Apicomplexa</taxon>
        <taxon>Conoidasida</taxon>
        <taxon>Coccidia</taxon>
        <taxon>Eucoccidiorida</taxon>
        <taxon>Eimeriorina</taxon>
        <taxon>Cryptosporidiidae</taxon>
        <taxon>Cryptosporidium</taxon>
    </lineage>
</organism>
<dbReference type="VEuPathDB" id="CryptoDB:CPATCC_0024760"/>
<feature type="compositionally biased region" description="Basic and acidic residues" evidence="3">
    <location>
        <begin position="600"/>
        <end position="611"/>
    </location>
</feature>
<dbReference type="GO" id="GO:0006355">
    <property type="term" value="P:regulation of DNA-templated transcription"/>
    <property type="evidence" value="ECO:0007669"/>
    <property type="project" value="InterPro"/>
</dbReference>